<proteinExistence type="predicted"/>
<protein>
    <submittedName>
        <fullName evidence="1">SUKH-3 immunity protein</fullName>
    </submittedName>
</protein>
<dbReference type="Proteomes" id="UP001153328">
    <property type="component" value="Unassembled WGS sequence"/>
</dbReference>
<accession>A0A9W4MG35</accession>
<sequence length="167" mass="17345">MNTPMAASVRFPVGVDAALRAGGWEPGRWDIKQAEEWADLLRGHVSPGGHRHAVFPAAVEAWAEFGGLTYPAASGPGRQVAPSAVTVDPLVGLHMARTFGDLGRALETEVSPLGEEPGSGALLAVDAEGRVYGIDHAGDWYVGPDIDLALATLIGGGRTVRLTLAAD</sequence>
<dbReference type="EMBL" id="CAJVAX010000017">
    <property type="protein sequence ID" value="CAG7637189.1"/>
    <property type="molecule type" value="Genomic_DNA"/>
</dbReference>
<name>A0A9W4MG35_9ACTN</name>
<gene>
    <name evidence="1" type="ORF">SBRY_30096</name>
</gene>
<comment type="caution">
    <text evidence="1">The sequence shown here is derived from an EMBL/GenBank/DDBJ whole genome shotgun (WGS) entry which is preliminary data.</text>
</comment>
<organism evidence="1 2">
    <name type="scientific">Actinacidiphila bryophytorum</name>
    <dbReference type="NCBI Taxonomy" id="1436133"/>
    <lineage>
        <taxon>Bacteria</taxon>
        <taxon>Bacillati</taxon>
        <taxon>Actinomycetota</taxon>
        <taxon>Actinomycetes</taxon>
        <taxon>Kitasatosporales</taxon>
        <taxon>Streptomycetaceae</taxon>
        <taxon>Actinacidiphila</taxon>
    </lineage>
</organism>
<evidence type="ECO:0000313" key="1">
    <source>
        <dbReference type="EMBL" id="CAG7637189.1"/>
    </source>
</evidence>
<dbReference type="Pfam" id="PF14433">
    <property type="entry name" value="SUKH-3"/>
    <property type="match status" value="1"/>
</dbReference>
<keyword evidence="2" id="KW-1185">Reference proteome</keyword>
<reference evidence="1" key="1">
    <citation type="submission" date="2021-06" db="EMBL/GenBank/DDBJ databases">
        <authorList>
            <person name="Arsene-Ploetze F."/>
        </authorList>
    </citation>
    <scope>NUCLEOTIDE SEQUENCE</scope>
    <source>
        <strain evidence="1">SBRY1</strain>
    </source>
</reference>
<evidence type="ECO:0000313" key="2">
    <source>
        <dbReference type="Proteomes" id="UP001153328"/>
    </source>
</evidence>
<dbReference type="InterPro" id="IPR025850">
    <property type="entry name" value="SUKH-3"/>
</dbReference>
<dbReference type="AlphaFoldDB" id="A0A9W4MG35"/>